<keyword evidence="3" id="KW-1185">Reference proteome</keyword>
<reference evidence="2 3" key="1">
    <citation type="journal article" date="2023" name="Mol. Ecol. Resour.">
        <title>Chromosome-level genome assembly of a triploid poplar Populus alba 'Berolinensis'.</title>
        <authorList>
            <person name="Chen S."/>
            <person name="Yu Y."/>
            <person name="Wang X."/>
            <person name="Wang S."/>
            <person name="Zhang T."/>
            <person name="Zhou Y."/>
            <person name="He R."/>
            <person name="Meng N."/>
            <person name="Wang Y."/>
            <person name="Liu W."/>
            <person name="Liu Z."/>
            <person name="Liu J."/>
            <person name="Guo Q."/>
            <person name="Huang H."/>
            <person name="Sederoff R.R."/>
            <person name="Wang G."/>
            <person name="Qu G."/>
            <person name="Chen S."/>
        </authorList>
    </citation>
    <scope>NUCLEOTIDE SEQUENCE [LARGE SCALE GENOMIC DNA]</scope>
    <source>
        <strain evidence="2">SC-2020</strain>
    </source>
</reference>
<evidence type="ECO:0000313" key="2">
    <source>
        <dbReference type="EMBL" id="KAJ6958784.1"/>
    </source>
</evidence>
<evidence type="ECO:0000256" key="1">
    <source>
        <dbReference type="SAM" id="SignalP"/>
    </source>
</evidence>
<dbReference type="EMBL" id="JAQIZT010000018">
    <property type="protein sequence ID" value="KAJ6958784.1"/>
    <property type="molecule type" value="Genomic_DNA"/>
</dbReference>
<dbReference type="Proteomes" id="UP001164929">
    <property type="component" value="Chromosome 18"/>
</dbReference>
<feature type="chain" id="PRO_5042223985" evidence="1">
    <location>
        <begin position="22"/>
        <end position="55"/>
    </location>
</feature>
<protein>
    <submittedName>
        <fullName evidence="2">Uncharacterized protein</fullName>
    </submittedName>
</protein>
<feature type="signal peptide" evidence="1">
    <location>
        <begin position="1"/>
        <end position="21"/>
    </location>
</feature>
<proteinExistence type="predicted"/>
<dbReference type="AlphaFoldDB" id="A0AAD6LE81"/>
<comment type="caution">
    <text evidence="2">The sequence shown here is derived from an EMBL/GenBank/DDBJ whole genome shotgun (WGS) entry which is preliminary data.</text>
</comment>
<accession>A0AAD6LE81</accession>
<gene>
    <name evidence="2" type="ORF">NC653_040419</name>
</gene>
<sequence>MAIMRSVRILVERCLVLITIANQFGETPMLPACWIYADTEIDGAFNHIQTRKMRA</sequence>
<keyword evidence="1" id="KW-0732">Signal</keyword>
<name>A0AAD6LE81_9ROSI</name>
<organism evidence="2 3">
    <name type="scientific">Populus alba x Populus x berolinensis</name>
    <dbReference type="NCBI Taxonomy" id="444605"/>
    <lineage>
        <taxon>Eukaryota</taxon>
        <taxon>Viridiplantae</taxon>
        <taxon>Streptophyta</taxon>
        <taxon>Embryophyta</taxon>
        <taxon>Tracheophyta</taxon>
        <taxon>Spermatophyta</taxon>
        <taxon>Magnoliopsida</taxon>
        <taxon>eudicotyledons</taxon>
        <taxon>Gunneridae</taxon>
        <taxon>Pentapetalae</taxon>
        <taxon>rosids</taxon>
        <taxon>fabids</taxon>
        <taxon>Malpighiales</taxon>
        <taxon>Salicaceae</taxon>
        <taxon>Saliceae</taxon>
        <taxon>Populus</taxon>
    </lineage>
</organism>
<evidence type="ECO:0000313" key="3">
    <source>
        <dbReference type="Proteomes" id="UP001164929"/>
    </source>
</evidence>